<evidence type="ECO:0000313" key="2">
    <source>
        <dbReference type="EMBL" id="PWV09908.1"/>
    </source>
</evidence>
<dbReference type="VEuPathDB" id="TriTrypDB:C4B63_13g143"/>
<dbReference type="OrthoDB" id="277128at2759"/>
<dbReference type="OMA" id="RLQKRTM"/>
<dbReference type="VEuPathDB" id="TriTrypDB:C3747_73g200"/>
<dbReference type="EMBL" id="PRFC01000073">
    <property type="protein sequence ID" value="PWV09908.1"/>
    <property type="molecule type" value="Genomic_DNA"/>
</dbReference>
<feature type="compositionally biased region" description="Polar residues" evidence="1">
    <location>
        <begin position="165"/>
        <end position="178"/>
    </location>
</feature>
<dbReference type="VEuPathDB" id="TriTrypDB:TcCL_NonESM06377"/>
<dbReference type="VEuPathDB" id="TriTrypDB:BCY84_16119"/>
<evidence type="ECO:0008006" key="4">
    <source>
        <dbReference type="Google" id="ProtNLM"/>
    </source>
</evidence>
<dbReference type="Proteomes" id="UP000246078">
    <property type="component" value="Unassembled WGS sequence"/>
</dbReference>
<dbReference type="VEuPathDB" id="TriTrypDB:TCDM_14190"/>
<sequence>MTVPEAARAKALLQLTALLKGLEEFRLQPENADLYAETVVTRMSSEYSDKESFRDQLMGLLANIRNLDGELEKVGPSLLATMKPEEMLSSKQRRDRDRFLRKRVREQILYDVTSMLCATCKLVRPDRLNLNQLALDSEENGTHFDYNFDNLCQCDHRSDEDERSTSTLSSLASENNGSAADECSPHA</sequence>
<reference evidence="2 3" key="1">
    <citation type="journal article" date="2018" name="Microb. Genom.">
        <title>Expanding an expanded genome: long-read sequencing of Trypanosoma cruzi.</title>
        <authorList>
            <person name="Berna L."/>
            <person name="Rodriguez M."/>
            <person name="Chiribao M.L."/>
            <person name="Parodi-Talice A."/>
            <person name="Pita S."/>
            <person name="Rijo G."/>
            <person name="Alvarez-Valin F."/>
            <person name="Robello C."/>
        </authorList>
    </citation>
    <scope>NUCLEOTIDE SEQUENCE [LARGE SCALE GENOMIC DNA]</scope>
    <source>
        <strain evidence="2 3">TCC</strain>
    </source>
</reference>
<dbReference type="AlphaFoldDB" id="A0A2V2WMP9"/>
<evidence type="ECO:0000313" key="3">
    <source>
        <dbReference type="Proteomes" id="UP000246078"/>
    </source>
</evidence>
<comment type="caution">
    <text evidence="2">The sequence shown here is derived from an EMBL/GenBank/DDBJ whole genome shotgun (WGS) entry which is preliminary data.</text>
</comment>
<accession>A0A2V2WMP9</accession>
<gene>
    <name evidence="2" type="ORF">C3747_73g200</name>
</gene>
<dbReference type="VEuPathDB" id="TriTrypDB:TcYC6_0080520"/>
<dbReference type="VEuPathDB" id="TriTrypDB:TcCLB.508169.110"/>
<feature type="region of interest" description="Disordered" evidence="1">
    <location>
        <begin position="159"/>
        <end position="187"/>
    </location>
</feature>
<dbReference type="VEuPathDB" id="TriTrypDB:TcBrA4_0003420"/>
<name>A0A2V2WMP9_TRYCR</name>
<dbReference type="VEuPathDB" id="TriTrypDB:TcG_02422"/>
<evidence type="ECO:0000256" key="1">
    <source>
        <dbReference type="SAM" id="MobiDB-lite"/>
    </source>
</evidence>
<organism evidence="2 3">
    <name type="scientific">Trypanosoma cruzi</name>
    <dbReference type="NCBI Taxonomy" id="5693"/>
    <lineage>
        <taxon>Eukaryota</taxon>
        <taxon>Discoba</taxon>
        <taxon>Euglenozoa</taxon>
        <taxon>Kinetoplastea</taxon>
        <taxon>Metakinetoplastina</taxon>
        <taxon>Trypanosomatida</taxon>
        <taxon>Trypanosomatidae</taxon>
        <taxon>Trypanosoma</taxon>
        <taxon>Schizotrypanum</taxon>
    </lineage>
</organism>
<protein>
    <recommendedName>
        <fullName evidence="4">TFIIS central domain-containing protein</fullName>
    </recommendedName>
</protein>
<proteinExistence type="predicted"/>
<dbReference type="VEuPathDB" id="TriTrypDB:TcCLB.506581.50"/>